<evidence type="ECO:0000313" key="3">
    <source>
        <dbReference type="Proteomes" id="UP000186218"/>
    </source>
</evidence>
<name>A0A1N7CXD0_9NOCA</name>
<keyword evidence="3" id="KW-1185">Reference proteome</keyword>
<gene>
    <name evidence="2" type="ORF">SAMN05445060_0428</name>
</gene>
<evidence type="ECO:0000259" key="1">
    <source>
        <dbReference type="PROSITE" id="PS50943"/>
    </source>
</evidence>
<dbReference type="Proteomes" id="UP000186218">
    <property type="component" value="Unassembled WGS sequence"/>
</dbReference>
<sequence>MTVTHTHTHEVAGGTSFADRLNQLFETVRDENGMTFTGKKIAARANELGYTLSDAYISQLRTGKAKTPSFRTVEAISRAFRISVTYFLSDPEEDLARVQQQREYVQMAAQTGAHLAAFQHGPISPETIDMVIEVLKVMKQQDPARGN</sequence>
<organism evidence="2 3">
    <name type="scientific">Williamsia sterculiae</name>
    <dbReference type="NCBI Taxonomy" id="1344003"/>
    <lineage>
        <taxon>Bacteria</taxon>
        <taxon>Bacillati</taxon>
        <taxon>Actinomycetota</taxon>
        <taxon>Actinomycetes</taxon>
        <taxon>Mycobacteriales</taxon>
        <taxon>Nocardiaceae</taxon>
        <taxon>Williamsia</taxon>
    </lineage>
</organism>
<feature type="domain" description="HTH cro/C1-type" evidence="1">
    <location>
        <begin position="52"/>
        <end position="87"/>
    </location>
</feature>
<dbReference type="GO" id="GO:0003677">
    <property type="term" value="F:DNA binding"/>
    <property type="evidence" value="ECO:0007669"/>
    <property type="project" value="InterPro"/>
</dbReference>
<dbReference type="Gene3D" id="1.10.260.40">
    <property type="entry name" value="lambda repressor-like DNA-binding domains"/>
    <property type="match status" value="1"/>
</dbReference>
<evidence type="ECO:0000313" key="2">
    <source>
        <dbReference type="EMBL" id="SIR68272.1"/>
    </source>
</evidence>
<dbReference type="SUPFAM" id="SSF47413">
    <property type="entry name" value="lambda repressor-like DNA-binding domains"/>
    <property type="match status" value="1"/>
</dbReference>
<proteinExistence type="predicted"/>
<dbReference type="OrthoDB" id="2679623at2"/>
<dbReference type="STRING" id="1344003.SAMN05445060_0428"/>
<dbReference type="PROSITE" id="PS50943">
    <property type="entry name" value="HTH_CROC1"/>
    <property type="match status" value="1"/>
</dbReference>
<protein>
    <recommendedName>
        <fullName evidence="1">HTH cro/C1-type domain-containing protein</fullName>
    </recommendedName>
</protein>
<dbReference type="EMBL" id="FTNT01000001">
    <property type="protein sequence ID" value="SIR68272.1"/>
    <property type="molecule type" value="Genomic_DNA"/>
</dbReference>
<reference evidence="2 3" key="1">
    <citation type="submission" date="2017-01" db="EMBL/GenBank/DDBJ databases">
        <authorList>
            <person name="Mah S.A."/>
            <person name="Swanson W.J."/>
            <person name="Moy G.W."/>
            <person name="Vacquier V.D."/>
        </authorList>
    </citation>
    <scope>NUCLEOTIDE SEQUENCE [LARGE SCALE GENOMIC DNA]</scope>
    <source>
        <strain evidence="2 3">CPCC 203464</strain>
    </source>
</reference>
<accession>A0A1N7CXD0</accession>
<dbReference type="InterPro" id="IPR001387">
    <property type="entry name" value="Cro/C1-type_HTH"/>
</dbReference>
<dbReference type="AlphaFoldDB" id="A0A1N7CXD0"/>
<dbReference type="InterPro" id="IPR010982">
    <property type="entry name" value="Lambda_DNA-bd_dom_sf"/>
</dbReference>